<feature type="region of interest" description="Disordered" evidence="1">
    <location>
        <begin position="64"/>
        <end position="86"/>
    </location>
</feature>
<keyword evidence="3" id="KW-1185">Reference proteome</keyword>
<proteinExistence type="predicted"/>
<organism evidence="2 3">
    <name type="scientific">Mycena citricolor</name>
    <dbReference type="NCBI Taxonomy" id="2018698"/>
    <lineage>
        <taxon>Eukaryota</taxon>
        <taxon>Fungi</taxon>
        <taxon>Dikarya</taxon>
        <taxon>Basidiomycota</taxon>
        <taxon>Agaricomycotina</taxon>
        <taxon>Agaricomycetes</taxon>
        <taxon>Agaricomycetidae</taxon>
        <taxon>Agaricales</taxon>
        <taxon>Marasmiineae</taxon>
        <taxon>Mycenaceae</taxon>
        <taxon>Mycena</taxon>
    </lineage>
</organism>
<comment type="caution">
    <text evidence="2">The sequence shown here is derived from an EMBL/GenBank/DDBJ whole genome shotgun (WGS) entry which is preliminary data.</text>
</comment>
<reference evidence="2" key="1">
    <citation type="submission" date="2023-11" db="EMBL/GenBank/DDBJ databases">
        <authorList>
            <person name="De Vega J J."/>
            <person name="De Vega J J."/>
        </authorList>
    </citation>
    <scope>NUCLEOTIDE SEQUENCE</scope>
</reference>
<protein>
    <submittedName>
        <fullName evidence="2">Uncharacterized protein</fullName>
    </submittedName>
</protein>
<dbReference type="Proteomes" id="UP001295794">
    <property type="component" value="Unassembled WGS sequence"/>
</dbReference>
<sequence>AMGCHCGYASALPLETGGSVGIQSTAMRSQEQRADQTLPKGRGRWLCRGRGAGWLRRGGARWLRKERGTATEGGGDGGQLREQPGD</sequence>
<gene>
    <name evidence="2" type="ORF">MYCIT1_LOCUS5924</name>
</gene>
<feature type="non-terminal residue" evidence="2">
    <location>
        <position position="1"/>
    </location>
</feature>
<dbReference type="AlphaFoldDB" id="A0AAD2GWD2"/>
<evidence type="ECO:0000256" key="1">
    <source>
        <dbReference type="SAM" id="MobiDB-lite"/>
    </source>
</evidence>
<evidence type="ECO:0000313" key="2">
    <source>
        <dbReference type="EMBL" id="CAK5265153.1"/>
    </source>
</evidence>
<name>A0AAD2GWD2_9AGAR</name>
<dbReference type="EMBL" id="CAVNYO010000082">
    <property type="protein sequence ID" value="CAK5265153.1"/>
    <property type="molecule type" value="Genomic_DNA"/>
</dbReference>
<evidence type="ECO:0000313" key="3">
    <source>
        <dbReference type="Proteomes" id="UP001295794"/>
    </source>
</evidence>
<accession>A0AAD2GWD2</accession>